<dbReference type="InterPro" id="IPR029063">
    <property type="entry name" value="SAM-dependent_MTases_sf"/>
</dbReference>
<dbReference type="Proteomes" id="UP000268844">
    <property type="component" value="Unassembled WGS sequence"/>
</dbReference>
<name>A0A3S4D4S6_9HYPH</name>
<evidence type="ECO:0000313" key="4">
    <source>
        <dbReference type="Proteomes" id="UP000268844"/>
    </source>
</evidence>
<reference evidence="3 4" key="1">
    <citation type="submission" date="2018-12" db="EMBL/GenBank/DDBJ databases">
        <authorList>
            <person name="Criscuolo A."/>
        </authorList>
    </citation>
    <scope>NUCLEOTIDE SEQUENCE [LARGE SCALE GENOMIC DNA]</scope>
    <source>
        <strain evidence="3">ACIP1116281</strain>
    </source>
</reference>
<dbReference type="InterPro" id="IPR025282">
    <property type="entry name" value="DUF4214"/>
</dbReference>
<evidence type="ECO:0000259" key="1">
    <source>
        <dbReference type="Pfam" id="PF08241"/>
    </source>
</evidence>
<protein>
    <recommendedName>
        <fullName evidence="5">Methyltransferase domain-containing protein</fullName>
    </recommendedName>
</protein>
<sequence length="262" mass="29408">MHIVDRLKRLLGTDKASMQVENGFAANQERPEPASGPKLNLGCGFDIRDGWINIDLHARHQPDMVADVTDLKELDDNFAAYALAQDILEHIHRERCSTALREWNRVLQHGGLLEVRVPDVIALAELMKRPDRQAPSDQATLLQCMFGTQNYLGDYHYNGFTTVSLTTALHDAGFEVEFLGHKDEWLFEAVARKVTHNPPDAVLRIESDMAFLRQAYRQTLGREPDDSGTDYFRQLLSEGTPREAVLSALREAKKAEVSGAGV</sequence>
<dbReference type="InterPro" id="IPR013216">
    <property type="entry name" value="Methyltransf_11"/>
</dbReference>
<dbReference type="SUPFAM" id="SSF53335">
    <property type="entry name" value="S-adenosyl-L-methionine-dependent methyltransferases"/>
    <property type="match status" value="1"/>
</dbReference>
<proteinExistence type="predicted"/>
<organism evidence="3 4">
    <name type="scientific">Devosia equisanguinis</name>
    <dbReference type="NCBI Taxonomy" id="2490941"/>
    <lineage>
        <taxon>Bacteria</taxon>
        <taxon>Pseudomonadati</taxon>
        <taxon>Pseudomonadota</taxon>
        <taxon>Alphaproteobacteria</taxon>
        <taxon>Hyphomicrobiales</taxon>
        <taxon>Devosiaceae</taxon>
        <taxon>Devosia</taxon>
    </lineage>
</organism>
<dbReference type="Pfam" id="PF13946">
    <property type="entry name" value="DUF4214"/>
    <property type="match status" value="1"/>
</dbReference>
<dbReference type="EMBL" id="UZWD01000023">
    <property type="protein sequence ID" value="VDS04422.1"/>
    <property type="molecule type" value="Genomic_DNA"/>
</dbReference>
<dbReference type="Pfam" id="PF08241">
    <property type="entry name" value="Methyltransf_11"/>
    <property type="match status" value="1"/>
</dbReference>
<dbReference type="AlphaFoldDB" id="A0A3S4D4S6"/>
<feature type="domain" description="DUF4214" evidence="2">
    <location>
        <begin position="207"/>
        <end position="252"/>
    </location>
</feature>
<evidence type="ECO:0000313" key="3">
    <source>
        <dbReference type="EMBL" id="VDS04422.1"/>
    </source>
</evidence>
<dbReference type="GO" id="GO:0008757">
    <property type="term" value="F:S-adenosylmethionine-dependent methyltransferase activity"/>
    <property type="evidence" value="ECO:0007669"/>
    <property type="project" value="InterPro"/>
</dbReference>
<dbReference type="Gene3D" id="3.40.50.150">
    <property type="entry name" value="Vaccinia Virus protein VP39"/>
    <property type="match status" value="1"/>
</dbReference>
<gene>
    <name evidence="3" type="ORF">DEVEQU_01557</name>
</gene>
<feature type="domain" description="Methyltransferase type 11" evidence="1">
    <location>
        <begin position="44"/>
        <end position="113"/>
    </location>
</feature>
<dbReference type="RefSeq" id="WP_164550312.1">
    <property type="nucleotide sequence ID" value="NZ_JBHTMH010000001.1"/>
</dbReference>
<evidence type="ECO:0000259" key="2">
    <source>
        <dbReference type="Pfam" id="PF13946"/>
    </source>
</evidence>
<evidence type="ECO:0008006" key="5">
    <source>
        <dbReference type="Google" id="ProtNLM"/>
    </source>
</evidence>
<accession>A0A3S4D4S6</accession>
<keyword evidence="4" id="KW-1185">Reference proteome</keyword>